<dbReference type="GO" id="GO:0006355">
    <property type="term" value="P:regulation of DNA-templated transcription"/>
    <property type="evidence" value="ECO:0007669"/>
    <property type="project" value="InterPro"/>
</dbReference>
<comment type="subcellular location">
    <subcellularLocation>
        <location evidence="1">Cytoplasm</location>
    </subcellularLocation>
</comment>
<evidence type="ECO:0000256" key="8">
    <source>
        <dbReference type="ARBA" id="ARBA00023163"/>
    </source>
</evidence>
<dbReference type="InterPro" id="IPR039420">
    <property type="entry name" value="WalR-like"/>
</dbReference>
<dbReference type="SUPFAM" id="SSF46894">
    <property type="entry name" value="C-terminal effector domain of the bipartite response regulators"/>
    <property type="match status" value="1"/>
</dbReference>
<dbReference type="Gene3D" id="1.10.10.10">
    <property type="entry name" value="Winged helix-like DNA-binding domain superfamily/Winged helix DNA-binding domain"/>
    <property type="match status" value="1"/>
</dbReference>
<feature type="domain" description="OmpR/PhoB-type" evidence="14">
    <location>
        <begin position="138"/>
        <end position="238"/>
    </location>
</feature>
<dbReference type="InterPro" id="IPR011006">
    <property type="entry name" value="CheY-like_superfamily"/>
</dbReference>
<keyword evidence="5" id="KW-0805">Transcription regulation</keyword>
<keyword evidence="6 11" id="KW-0238">DNA-binding</keyword>
<dbReference type="CDD" id="cd17574">
    <property type="entry name" value="REC_OmpR"/>
    <property type="match status" value="1"/>
</dbReference>
<dbReference type="PANTHER" id="PTHR48111">
    <property type="entry name" value="REGULATOR OF RPOS"/>
    <property type="match status" value="1"/>
</dbReference>
<dbReference type="PANTHER" id="PTHR48111:SF4">
    <property type="entry name" value="DNA-BINDING DUAL TRANSCRIPTIONAL REGULATOR OMPR"/>
    <property type="match status" value="1"/>
</dbReference>
<dbReference type="GO" id="GO:0000156">
    <property type="term" value="F:phosphorelay response regulator activity"/>
    <property type="evidence" value="ECO:0007669"/>
    <property type="project" value="TreeGrafter"/>
</dbReference>
<protein>
    <recommendedName>
        <fullName evidence="9">Regulatory protein VirG</fullName>
    </recommendedName>
</protein>
<dbReference type="RefSeq" id="WP_196270667.1">
    <property type="nucleotide sequence ID" value="NZ_JADQDO010000002.1"/>
</dbReference>
<feature type="modified residue" description="4-aspartylphosphate" evidence="10">
    <location>
        <position position="58"/>
    </location>
</feature>
<sequence length="249" mass="28108">MLEKLGRPHVLIVDDDPRIRQMLSRYLSEEGFRTSTAEDGAAMRNVLQKDAADIILLDLILPGDDGLALTQEIRQTAPDAGIIMLTGRNDTIDCVIGLEIGADDYMAKPFHLREVLARIRSLLRRVHHIREERNEADTQTFNFDGWLLDPGRRRLTAPDGRDVPLTSGEFDLLHVFVTHPQRVLKRDQLMGITKGRGWDAFDRSIDAQVVRLRKKVETDPKKPVLIKSVRGVGYVFAAEVKAGENSHQD</sequence>
<accession>A0A931BRX2</accession>
<evidence type="ECO:0000256" key="9">
    <source>
        <dbReference type="ARBA" id="ARBA00067337"/>
    </source>
</evidence>
<dbReference type="Pfam" id="PF00486">
    <property type="entry name" value="Trans_reg_C"/>
    <property type="match status" value="1"/>
</dbReference>
<feature type="DNA-binding region" description="OmpR/PhoB-type" evidence="11">
    <location>
        <begin position="138"/>
        <end position="238"/>
    </location>
</feature>
<dbReference type="GO" id="GO:0005829">
    <property type="term" value="C:cytosol"/>
    <property type="evidence" value="ECO:0007669"/>
    <property type="project" value="TreeGrafter"/>
</dbReference>
<evidence type="ECO:0000313" key="15">
    <source>
        <dbReference type="EMBL" id="MBF9232660.1"/>
    </source>
</evidence>
<dbReference type="SMART" id="SM00448">
    <property type="entry name" value="REC"/>
    <property type="match status" value="1"/>
</dbReference>
<dbReference type="Proteomes" id="UP000599312">
    <property type="component" value="Unassembled WGS sequence"/>
</dbReference>
<dbReference type="GO" id="GO:0032993">
    <property type="term" value="C:protein-DNA complex"/>
    <property type="evidence" value="ECO:0007669"/>
    <property type="project" value="TreeGrafter"/>
</dbReference>
<dbReference type="AlphaFoldDB" id="A0A931BRX2"/>
<gene>
    <name evidence="15" type="ORF">I2H38_04630</name>
</gene>
<dbReference type="InterPro" id="IPR036388">
    <property type="entry name" value="WH-like_DNA-bd_sf"/>
</dbReference>
<dbReference type="GO" id="GO:0000976">
    <property type="term" value="F:transcription cis-regulatory region binding"/>
    <property type="evidence" value="ECO:0007669"/>
    <property type="project" value="TreeGrafter"/>
</dbReference>
<keyword evidence="12" id="KW-0175">Coiled coil</keyword>
<dbReference type="EMBL" id="JADQDO010000002">
    <property type="protein sequence ID" value="MBF9232660.1"/>
    <property type="molecule type" value="Genomic_DNA"/>
</dbReference>
<dbReference type="PROSITE" id="PS50110">
    <property type="entry name" value="RESPONSE_REGULATORY"/>
    <property type="match status" value="1"/>
</dbReference>
<dbReference type="Gene3D" id="3.40.50.2300">
    <property type="match status" value="1"/>
</dbReference>
<organism evidence="15 16">
    <name type="scientific">Microvirga alba</name>
    <dbReference type="NCBI Taxonomy" id="2791025"/>
    <lineage>
        <taxon>Bacteria</taxon>
        <taxon>Pseudomonadati</taxon>
        <taxon>Pseudomonadota</taxon>
        <taxon>Alphaproteobacteria</taxon>
        <taxon>Hyphomicrobiales</taxon>
        <taxon>Methylobacteriaceae</taxon>
        <taxon>Microvirga</taxon>
    </lineage>
</organism>
<evidence type="ECO:0000256" key="3">
    <source>
        <dbReference type="ARBA" id="ARBA00022553"/>
    </source>
</evidence>
<dbReference type="Pfam" id="PF00072">
    <property type="entry name" value="Response_reg"/>
    <property type="match status" value="1"/>
</dbReference>
<evidence type="ECO:0000313" key="16">
    <source>
        <dbReference type="Proteomes" id="UP000599312"/>
    </source>
</evidence>
<name>A0A931BRX2_9HYPH</name>
<dbReference type="InterPro" id="IPR001789">
    <property type="entry name" value="Sig_transdc_resp-reg_receiver"/>
</dbReference>
<evidence type="ECO:0000256" key="7">
    <source>
        <dbReference type="ARBA" id="ARBA00023159"/>
    </source>
</evidence>
<evidence type="ECO:0000256" key="12">
    <source>
        <dbReference type="SAM" id="Coils"/>
    </source>
</evidence>
<feature type="domain" description="Response regulatory" evidence="13">
    <location>
        <begin position="9"/>
        <end position="123"/>
    </location>
</feature>
<comment type="caution">
    <text evidence="15">The sequence shown here is derived from an EMBL/GenBank/DDBJ whole genome shotgun (WGS) entry which is preliminary data.</text>
</comment>
<keyword evidence="16" id="KW-1185">Reference proteome</keyword>
<feature type="coiled-coil region" evidence="12">
    <location>
        <begin position="112"/>
        <end position="139"/>
    </location>
</feature>
<keyword evidence="8" id="KW-0804">Transcription</keyword>
<proteinExistence type="predicted"/>
<evidence type="ECO:0000256" key="11">
    <source>
        <dbReference type="PROSITE-ProRule" id="PRU01091"/>
    </source>
</evidence>
<reference evidence="15" key="1">
    <citation type="submission" date="2020-11" db="EMBL/GenBank/DDBJ databases">
        <authorList>
            <person name="Kim M.K."/>
        </authorList>
    </citation>
    <scope>NUCLEOTIDE SEQUENCE</scope>
    <source>
        <strain evidence="15">BT350</strain>
    </source>
</reference>
<dbReference type="Gene3D" id="6.10.250.690">
    <property type="match status" value="1"/>
</dbReference>
<dbReference type="InterPro" id="IPR001867">
    <property type="entry name" value="OmpR/PhoB-type_DNA-bd"/>
</dbReference>
<dbReference type="CDD" id="cd00383">
    <property type="entry name" value="trans_reg_C"/>
    <property type="match status" value="1"/>
</dbReference>
<evidence type="ECO:0000256" key="4">
    <source>
        <dbReference type="ARBA" id="ARBA00023012"/>
    </source>
</evidence>
<dbReference type="SMART" id="SM00862">
    <property type="entry name" value="Trans_reg_C"/>
    <property type="match status" value="1"/>
</dbReference>
<evidence type="ECO:0000256" key="10">
    <source>
        <dbReference type="PROSITE-ProRule" id="PRU00169"/>
    </source>
</evidence>
<dbReference type="FunFam" id="3.40.50.2300:FF:000001">
    <property type="entry name" value="DNA-binding response regulator PhoB"/>
    <property type="match status" value="1"/>
</dbReference>
<dbReference type="FunFam" id="1.10.10.10:FF:000099">
    <property type="entry name" value="Two-component system response regulator TorR"/>
    <property type="match status" value="1"/>
</dbReference>
<evidence type="ECO:0000259" key="13">
    <source>
        <dbReference type="PROSITE" id="PS50110"/>
    </source>
</evidence>
<dbReference type="InterPro" id="IPR016032">
    <property type="entry name" value="Sig_transdc_resp-reg_C-effctor"/>
</dbReference>
<keyword evidence="4" id="KW-0902">Two-component regulatory system</keyword>
<keyword evidence="3 10" id="KW-0597">Phosphoprotein</keyword>
<evidence type="ECO:0000256" key="6">
    <source>
        <dbReference type="ARBA" id="ARBA00023125"/>
    </source>
</evidence>
<evidence type="ECO:0000256" key="5">
    <source>
        <dbReference type="ARBA" id="ARBA00023015"/>
    </source>
</evidence>
<evidence type="ECO:0000259" key="14">
    <source>
        <dbReference type="PROSITE" id="PS51755"/>
    </source>
</evidence>
<evidence type="ECO:0000256" key="1">
    <source>
        <dbReference type="ARBA" id="ARBA00004496"/>
    </source>
</evidence>
<keyword evidence="2" id="KW-0963">Cytoplasm</keyword>
<evidence type="ECO:0000256" key="2">
    <source>
        <dbReference type="ARBA" id="ARBA00022490"/>
    </source>
</evidence>
<keyword evidence="7" id="KW-0010">Activator</keyword>
<dbReference type="PROSITE" id="PS51755">
    <property type="entry name" value="OMPR_PHOB"/>
    <property type="match status" value="1"/>
</dbReference>
<dbReference type="SUPFAM" id="SSF52172">
    <property type="entry name" value="CheY-like"/>
    <property type="match status" value="1"/>
</dbReference>